<accession>A0A518HCT4</accession>
<sequence precursor="true">MHTIHGWAGLRLAGLALAFGLVAPSAFADEIETDVDETVVDEIATTQVLEPVAAEPVPASPLMRFSTAGTFGDTAKVTNGNLLNYNGIIQQTVRTPSNISLGEFQVLPDLGANVSTTYEDMPFTIALTVGEVNGQAPSPNDTPIFIDGVLNGVITGETQSSVTATFNLDPDNLPTFQVGDFIAKITKIDPVDIAPFTTNGGRTSIQGRIEAVQIPEPASIAVFLVALAGGLGLRRRALAHKAA</sequence>
<gene>
    <name evidence="2" type="ORF">ElP_66270</name>
</gene>
<dbReference type="InterPro" id="IPR013424">
    <property type="entry name" value="Ice-binding_C"/>
</dbReference>
<evidence type="ECO:0000313" key="2">
    <source>
        <dbReference type="EMBL" id="QDV38672.1"/>
    </source>
</evidence>
<name>A0A518HCT4_9BACT</name>
<feature type="chain" id="PRO_5021987032" description="PEP-CTERM protein-sorting domain-containing protein" evidence="1">
    <location>
        <begin position="29"/>
        <end position="243"/>
    </location>
</feature>
<dbReference type="OrthoDB" id="276459at2"/>
<organism evidence="2 3">
    <name type="scientific">Tautonia plasticadhaerens</name>
    <dbReference type="NCBI Taxonomy" id="2527974"/>
    <lineage>
        <taxon>Bacteria</taxon>
        <taxon>Pseudomonadati</taxon>
        <taxon>Planctomycetota</taxon>
        <taxon>Planctomycetia</taxon>
        <taxon>Isosphaerales</taxon>
        <taxon>Isosphaeraceae</taxon>
        <taxon>Tautonia</taxon>
    </lineage>
</organism>
<dbReference type="EMBL" id="CP036426">
    <property type="protein sequence ID" value="QDV38672.1"/>
    <property type="molecule type" value="Genomic_DNA"/>
</dbReference>
<dbReference type="NCBIfam" id="TIGR02595">
    <property type="entry name" value="PEP_CTERM"/>
    <property type="match status" value="1"/>
</dbReference>
<keyword evidence="3" id="KW-1185">Reference proteome</keyword>
<dbReference type="Proteomes" id="UP000317835">
    <property type="component" value="Chromosome"/>
</dbReference>
<dbReference type="RefSeq" id="WP_145277354.1">
    <property type="nucleotide sequence ID" value="NZ_CP036426.1"/>
</dbReference>
<protein>
    <recommendedName>
        <fullName evidence="4">PEP-CTERM protein-sorting domain-containing protein</fullName>
    </recommendedName>
</protein>
<feature type="signal peptide" evidence="1">
    <location>
        <begin position="1"/>
        <end position="28"/>
    </location>
</feature>
<dbReference type="AlphaFoldDB" id="A0A518HCT4"/>
<reference evidence="2 3" key="1">
    <citation type="submission" date="2019-02" db="EMBL/GenBank/DDBJ databases">
        <title>Deep-cultivation of Planctomycetes and their phenomic and genomic characterization uncovers novel biology.</title>
        <authorList>
            <person name="Wiegand S."/>
            <person name="Jogler M."/>
            <person name="Boedeker C."/>
            <person name="Pinto D."/>
            <person name="Vollmers J."/>
            <person name="Rivas-Marin E."/>
            <person name="Kohn T."/>
            <person name="Peeters S.H."/>
            <person name="Heuer A."/>
            <person name="Rast P."/>
            <person name="Oberbeckmann S."/>
            <person name="Bunk B."/>
            <person name="Jeske O."/>
            <person name="Meyerdierks A."/>
            <person name="Storesund J.E."/>
            <person name="Kallscheuer N."/>
            <person name="Luecker S."/>
            <person name="Lage O.M."/>
            <person name="Pohl T."/>
            <person name="Merkel B.J."/>
            <person name="Hornburger P."/>
            <person name="Mueller R.-W."/>
            <person name="Bruemmer F."/>
            <person name="Labrenz M."/>
            <person name="Spormann A.M."/>
            <person name="Op den Camp H."/>
            <person name="Overmann J."/>
            <person name="Amann R."/>
            <person name="Jetten M.S.M."/>
            <person name="Mascher T."/>
            <person name="Medema M.H."/>
            <person name="Devos D.P."/>
            <person name="Kaster A.-K."/>
            <person name="Ovreas L."/>
            <person name="Rohde M."/>
            <person name="Galperin M.Y."/>
            <person name="Jogler C."/>
        </authorList>
    </citation>
    <scope>NUCLEOTIDE SEQUENCE [LARGE SCALE GENOMIC DNA]</scope>
    <source>
        <strain evidence="2 3">ElP</strain>
    </source>
</reference>
<evidence type="ECO:0008006" key="4">
    <source>
        <dbReference type="Google" id="ProtNLM"/>
    </source>
</evidence>
<keyword evidence="1" id="KW-0732">Signal</keyword>
<evidence type="ECO:0000256" key="1">
    <source>
        <dbReference type="SAM" id="SignalP"/>
    </source>
</evidence>
<proteinExistence type="predicted"/>
<evidence type="ECO:0000313" key="3">
    <source>
        <dbReference type="Proteomes" id="UP000317835"/>
    </source>
</evidence>
<dbReference type="KEGG" id="tpla:ElP_66270"/>